<organism evidence="1 2">
    <name type="scientific">Penicillium steckii</name>
    <dbReference type="NCBI Taxonomy" id="303698"/>
    <lineage>
        <taxon>Eukaryota</taxon>
        <taxon>Fungi</taxon>
        <taxon>Dikarya</taxon>
        <taxon>Ascomycota</taxon>
        <taxon>Pezizomycotina</taxon>
        <taxon>Eurotiomycetes</taxon>
        <taxon>Eurotiomycetidae</taxon>
        <taxon>Eurotiales</taxon>
        <taxon>Aspergillaceae</taxon>
        <taxon>Penicillium</taxon>
    </lineage>
</organism>
<dbReference type="EMBL" id="MLKD01000011">
    <property type="protein sequence ID" value="OQE21892.1"/>
    <property type="molecule type" value="Genomic_DNA"/>
</dbReference>
<sequence>MITRSHQECTVKASSRPLHRVARDISRSPRAANIVWSRDNCSSLDQINSRYGVQKPEARQNPPTLARSLTLPFTTKLSVTSPTPGLGTWFDDIPDEAENIYEEAYYIVHIPHKLHVVADGLSRSPPHWTVPPGKQY</sequence>
<comment type="caution">
    <text evidence="1">The sequence shown here is derived from an EMBL/GenBank/DDBJ whole genome shotgun (WGS) entry which is preliminary data.</text>
</comment>
<evidence type="ECO:0000313" key="1">
    <source>
        <dbReference type="EMBL" id="OQE21892.1"/>
    </source>
</evidence>
<evidence type="ECO:0000313" key="2">
    <source>
        <dbReference type="Proteomes" id="UP000191285"/>
    </source>
</evidence>
<proteinExistence type="predicted"/>
<dbReference type="Proteomes" id="UP000191285">
    <property type="component" value="Unassembled WGS sequence"/>
</dbReference>
<name>A0A1V6T6F5_9EURO</name>
<accession>A0A1V6T6F5</accession>
<reference evidence="2" key="1">
    <citation type="journal article" date="2017" name="Nat. Microbiol.">
        <title>Global analysis of biosynthetic gene clusters reveals vast potential of secondary metabolite production in Penicillium species.</title>
        <authorList>
            <person name="Nielsen J.C."/>
            <person name="Grijseels S."/>
            <person name="Prigent S."/>
            <person name="Ji B."/>
            <person name="Dainat J."/>
            <person name="Nielsen K.F."/>
            <person name="Frisvad J.C."/>
            <person name="Workman M."/>
            <person name="Nielsen J."/>
        </authorList>
    </citation>
    <scope>NUCLEOTIDE SEQUENCE [LARGE SCALE GENOMIC DNA]</scope>
    <source>
        <strain evidence="2">IBT 24891</strain>
    </source>
</reference>
<keyword evidence="2" id="KW-1185">Reference proteome</keyword>
<gene>
    <name evidence="1" type="ORF">PENSTE_c011G00388</name>
</gene>
<dbReference type="AlphaFoldDB" id="A0A1V6T6F5"/>
<protein>
    <submittedName>
        <fullName evidence="1">Uncharacterized protein</fullName>
    </submittedName>
</protein>